<accession>A0A1Q8S905</accession>
<gene>
    <name evidence="3" type="ORF">CCHL11_02592</name>
</gene>
<evidence type="ECO:0000313" key="4">
    <source>
        <dbReference type="Proteomes" id="UP000186583"/>
    </source>
</evidence>
<protein>
    <submittedName>
        <fullName evidence="3">Putative secreted lipase-like protein 3</fullName>
    </submittedName>
</protein>
<organism evidence="3 4">
    <name type="scientific">Colletotrichum chlorophyti</name>
    <dbReference type="NCBI Taxonomy" id="708187"/>
    <lineage>
        <taxon>Eukaryota</taxon>
        <taxon>Fungi</taxon>
        <taxon>Dikarya</taxon>
        <taxon>Ascomycota</taxon>
        <taxon>Pezizomycotina</taxon>
        <taxon>Sordariomycetes</taxon>
        <taxon>Hypocreomycetidae</taxon>
        <taxon>Glomerellales</taxon>
        <taxon>Glomerellaceae</taxon>
        <taxon>Colletotrichum</taxon>
    </lineage>
</organism>
<sequence>MLFFKVAAVAAALLGQSSALPPAFGEPDALPDVKGGCVDSETPHIRSYFYVGGGYVDDGAGGHIFRDQMYVEKLLPVGGVSQETPIVLIHGQAQTGSNFLNKPDGGRGWASHFVRQGFEVYIVDQTFRGRSAWMPGYGASKPSTYSAEIIQQRFTAVQDYNLWPQASKHTQWPGTGVMGDPVFDAFYSSNVQFINNATYQQTTVRDAGAALLDKIGRPAVVLGHSQGGLMPIVIADARPELTKALILLEPTGPPFQEAVFSNKSSRPYGLTDIPVVYSPEVADPAVDLVQQTFAAKSEDHVACVLQAEDPAPRQLVNLVSKPILLVTAEASYHMPYDYCTVQFLQQAGCSKTEHLELGEVGIHGNGHMFFMEKNSYEIQKVLRDWILNL</sequence>
<comment type="caution">
    <text evidence="3">The sequence shown here is derived from an EMBL/GenBank/DDBJ whole genome shotgun (WGS) entry which is preliminary data.</text>
</comment>
<dbReference type="AlphaFoldDB" id="A0A1Q8S905"/>
<dbReference type="InterPro" id="IPR029058">
    <property type="entry name" value="AB_hydrolase_fold"/>
</dbReference>
<evidence type="ECO:0000256" key="1">
    <source>
        <dbReference type="SAM" id="SignalP"/>
    </source>
</evidence>
<dbReference type="PANTHER" id="PTHR43194">
    <property type="entry name" value="HYDROLASE ALPHA/BETA FOLD FAMILY"/>
    <property type="match status" value="1"/>
</dbReference>
<dbReference type="PANTHER" id="PTHR43194:SF4">
    <property type="entry name" value="AB HYDROLASE-1 DOMAIN-CONTAINING PROTEIN"/>
    <property type="match status" value="1"/>
</dbReference>
<proteinExistence type="predicted"/>
<dbReference type="Proteomes" id="UP000186583">
    <property type="component" value="Unassembled WGS sequence"/>
</dbReference>
<dbReference type="SUPFAM" id="SSF53474">
    <property type="entry name" value="alpha/beta-Hydrolases"/>
    <property type="match status" value="1"/>
</dbReference>
<dbReference type="CDD" id="cd12809">
    <property type="entry name" value="Esterase_713_like-2"/>
    <property type="match status" value="1"/>
</dbReference>
<dbReference type="Pfam" id="PF12697">
    <property type="entry name" value="Abhydrolase_6"/>
    <property type="match status" value="1"/>
</dbReference>
<feature type="signal peptide" evidence="1">
    <location>
        <begin position="1"/>
        <end position="19"/>
    </location>
</feature>
<dbReference type="STRING" id="708187.A0A1Q8S905"/>
<evidence type="ECO:0000313" key="3">
    <source>
        <dbReference type="EMBL" id="OLN97890.1"/>
    </source>
</evidence>
<feature type="domain" description="AB hydrolase-1" evidence="2">
    <location>
        <begin position="86"/>
        <end position="372"/>
    </location>
</feature>
<dbReference type="EMBL" id="MPGH01000002">
    <property type="protein sequence ID" value="OLN97890.1"/>
    <property type="molecule type" value="Genomic_DNA"/>
</dbReference>
<name>A0A1Q8S905_9PEZI</name>
<dbReference type="OrthoDB" id="9978720at2759"/>
<keyword evidence="1" id="KW-0732">Signal</keyword>
<dbReference type="InterPro" id="IPR050228">
    <property type="entry name" value="Carboxylesterase_BioH"/>
</dbReference>
<dbReference type="InterPro" id="IPR000073">
    <property type="entry name" value="AB_hydrolase_1"/>
</dbReference>
<feature type="chain" id="PRO_5012457886" evidence="1">
    <location>
        <begin position="20"/>
        <end position="389"/>
    </location>
</feature>
<reference evidence="3 4" key="1">
    <citation type="submission" date="2016-11" db="EMBL/GenBank/DDBJ databases">
        <title>Draft Genome Assembly of Colletotrichum chlorophyti a pathogen of herbaceous plants.</title>
        <authorList>
            <person name="Gan P."/>
            <person name="Narusaka M."/>
            <person name="Tsushima A."/>
            <person name="Narusaka Y."/>
            <person name="Takano Y."/>
            <person name="Shirasu K."/>
        </authorList>
    </citation>
    <scope>NUCLEOTIDE SEQUENCE [LARGE SCALE GENOMIC DNA]</scope>
    <source>
        <strain evidence="3 4">NTL11</strain>
    </source>
</reference>
<keyword evidence="4" id="KW-1185">Reference proteome</keyword>
<evidence type="ECO:0000259" key="2">
    <source>
        <dbReference type="Pfam" id="PF12697"/>
    </source>
</evidence>
<dbReference type="Gene3D" id="3.40.50.1820">
    <property type="entry name" value="alpha/beta hydrolase"/>
    <property type="match status" value="1"/>
</dbReference>